<feature type="transmembrane region" description="Helical" evidence="6">
    <location>
        <begin position="168"/>
        <end position="193"/>
    </location>
</feature>
<evidence type="ECO:0000256" key="1">
    <source>
        <dbReference type="ARBA" id="ARBA00004141"/>
    </source>
</evidence>
<feature type="transmembrane region" description="Helical" evidence="6">
    <location>
        <begin position="86"/>
        <end position="105"/>
    </location>
</feature>
<sequence>MISEFFSTASSNLAMTVPAALLIGLSLGLFGSGGSILTLPLLLYGLQLPAKIAIAASLFIVGNIALLSVMGYLSNAEQRRQIQGRHVLWFGLPGMLGTYLGAWLGGLVDSVWQLTLFSLLMLLASYRMWQSPTQQLQPHQAPIGVLLLVGCGVGVATGFVGVGGGFLIVPALVLLAGLTLPAAIATSLVIIVLQSYSGFVRYWWDLHQQQQSLPWLAMLTIIVIGAMGSRIGKGLGQRLPTLALKRSFAIFLVLMAALVMTQSL</sequence>
<dbReference type="eggNOG" id="COG0730">
    <property type="taxonomic scope" value="Bacteria"/>
</dbReference>
<dbReference type="Pfam" id="PF01925">
    <property type="entry name" value="TauE"/>
    <property type="match status" value="1"/>
</dbReference>
<evidence type="ECO:0000256" key="5">
    <source>
        <dbReference type="ARBA" id="ARBA00023136"/>
    </source>
</evidence>
<dbReference type="InterPro" id="IPR051598">
    <property type="entry name" value="TSUP/Inactive_protease-like"/>
</dbReference>
<evidence type="ECO:0000256" key="4">
    <source>
        <dbReference type="ARBA" id="ARBA00022989"/>
    </source>
</evidence>
<evidence type="ECO:0000313" key="7">
    <source>
        <dbReference type="EMBL" id="EKE84243.1"/>
    </source>
</evidence>
<feature type="transmembrane region" description="Helical" evidence="6">
    <location>
        <begin position="52"/>
        <end position="74"/>
    </location>
</feature>
<feature type="transmembrane region" description="Helical" evidence="6">
    <location>
        <begin position="21"/>
        <end position="46"/>
    </location>
</feature>
<proteinExistence type="inferred from homology"/>
<comment type="similarity">
    <text evidence="2 6">Belongs to the 4-toluene sulfonate uptake permease (TSUP) (TC 2.A.102) family.</text>
</comment>
<dbReference type="AlphaFoldDB" id="K2K912"/>
<evidence type="ECO:0000313" key="8">
    <source>
        <dbReference type="Proteomes" id="UP000014115"/>
    </source>
</evidence>
<keyword evidence="3 6" id="KW-0812">Transmembrane</keyword>
<feature type="transmembrane region" description="Helical" evidence="6">
    <location>
        <begin position="243"/>
        <end position="261"/>
    </location>
</feature>
<evidence type="ECO:0000256" key="2">
    <source>
        <dbReference type="ARBA" id="ARBA00009142"/>
    </source>
</evidence>
<dbReference type="PANTHER" id="PTHR43701">
    <property type="entry name" value="MEMBRANE TRANSPORTER PROTEIN MJ0441-RELATED"/>
    <property type="match status" value="1"/>
</dbReference>
<evidence type="ECO:0000256" key="3">
    <source>
        <dbReference type="ARBA" id="ARBA00022692"/>
    </source>
</evidence>
<accession>K2K912</accession>
<dbReference type="PANTHER" id="PTHR43701:SF2">
    <property type="entry name" value="MEMBRANE TRANSPORTER PROTEIN YJNA-RELATED"/>
    <property type="match status" value="1"/>
</dbReference>
<reference evidence="7 8" key="1">
    <citation type="journal article" date="2012" name="J. Bacteriol.">
        <title>Genome Sequence of Idiomarina xiamenensis Type Strain 10-D-4.</title>
        <authorList>
            <person name="Lai Q."/>
            <person name="Wang L."/>
            <person name="Wang W."/>
            <person name="Shao Z."/>
        </authorList>
    </citation>
    <scope>NUCLEOTIDE SEQUENCE [LARGE SCALE GENOMIC DNA]</scope>
    <source>
        <strain evidence="7 8">10-D-4</strain>
    </source>
</reference>
<comment type="caution">
    <text evidence="7">The sequence shown here is derived from an EMBL/GenBank/DDBJ whole genome shotgun (WGS) entry which is preliminary data.</text>
</comment>
<dbReference type="EMBL" id="AMRG01000006">
    <property type="protein sequence ID" value="EKE84243.1"/>
    <property type="molecule type" value="Genomic_DNA"/>
</dbReference>
<dbReference type="STRING" id="740709.A10D4_06106"/>
<dbReference type="PATRIC" id="fig|740709.3.peg.1248"/>
<dbReference type="InterPro" id="IPR002781">
    <property type="entry name" value="TM_pro_TauE-like"/>
</dbReference>
<keyword evidence="6" id="KW-1003">Cell membrane</keyword>
<dbReference type="GO" id="GO:0005886">
    <property type="term" value="C:plasma membrane"/>
    <property type="evidence" value="ECO:0007669"/>
    <property type="project" value="UniProtKB-SubCell"/>
</dbReference>
<comment type="subcellular location">
    <subcellularLocation>
        <location evidence="6">Cell membrane</location>
        <topology evidence="6">Multi-pass membrane protein</topology>
    </subcellularLocation>
    <subcellularLocation>
        <location evidence="1">Membrane</location>
        <topology evidence="1">Multi-pass membrane protein</topology>
    </subcellularLocation>
</comment>
<keyword evidence="5 6" id="KW-0472">Membrane</keyword>
<organism evidence="7 8">
    <name type="scientific">Idiomarina xiamenensis 10-D-4</name>
    <dbReference type="NCBI Taxonomy" id="740709"/>
    <lineage>
        <taxon>Bacteria</taxon>
        <taxon>Pseudomonadati</taxon>
        <taxon>Pseudomonadota</taxon>
        <taxon>Gammaproteobacteria</taxon>
        <taxon>Alteromonadales</taxon>
        <taxon>Idiomarinaceae</taxon>
        <taxon>Idiomarina</taxon>
    </lineage>
</organism>
<keyword evidence="8" id="KW-1185">Reference proteome</keyword>
<keyword evidence="4 6" id="KW-1133">Transmembrane helix</keyword>
<name>K2K912_9GAMM</name>
<gene>
    <name evidence="7" type="ORF">A10D4_06106</name>
</gene>
<evidence type="ECO:0000256" key="6">
    <source>
        <dbReference type="RuleBase" id="RU363041"/>
    </source>
</evidence>
<feature type="transmembrane region" description="Helical" evidence="6">
    <location>
        <begin position="213"/>
        <end position="231"/>
    </location>
</feature>
<feature type="transmembrane region" description="Helical" evidence="6">
    <location>
        <begin position="141"/>
        <end position="162"/>
    </location>
</feature>
<dbReference type="Proteomes" id="UP000014115">
    <property type="component" value="Unassembled WGS sequence"/>
</dbReference>
<protein>
    <recommendedName>
        <fullName evidence="6">Probable membrane transporter protein</fullName>
    </recommendedName>
</protein>